<feature type="transmembrane region" description="Helical" evidence="7">
    <location>
        <begin position="376"/>
        <end position="396"/>
    </location>
</feature>
<keyword evidence="3 7" id="KW-0812">Transmembrane</keyword>
<feature type="transmembrane region" description="Helical" evidence="7">
    <location>
        <begin position="45"/>
        <end position="66"/>
    </location>
</feature>
<dbReference type="PANTHER" id="PTHR31503">
    <property type="entry name" value="VACUOLAR CALCIUM ION TRANSPORTER"/>
    <property type="match status" value="1"/>
</dbReference>
<name>A0A7S0Q366_9EUKA</name>
<reference evidence="9" key="1">
    <citation type="submission" date="2021-01" db="EMBL/GenBank/DDBJ databases">
        <authorList>
            <person name="Corre E."/>
            <person name="Pelletier E."/>
            <person name="Niang G."/>
            <person name="Scheremetjew M."/>
            <person name="Finn R."/>
            <person name="Kale V."/>
            <person name="Holt S."/>
            <person name="Cochrane G."/>
            <person name="Meng A."/>
            <person name="Brown T."/>
            <person name="Cohen L."/>
        </authorList>
    </citation>
    <scope>NUCLEOTIDE SEQUENCE</scope>
    <source>
        <strain evidence="9">PLY182g</strain>
    </source>
</reference>
<dbReference type="Pfam" id="PF01699">
    <property type="entry name" value="Na_Ca_ex"/>
    <property type="match status" value="2"/>
</dbReference>
<dbReference type="GO" id="GO:0015369">
    <property type="term" value="F:calcium:proton antiporter activity"/>
    <property type="evidence" value="ECO:0007669"/>
    <property type="project" value="TreeGrafter"/>
</dbReference>
<feature type="transmembrane region" description="Helical" evidence="7">
    <location>
        <begin position="110"/>
        <end position="131"/>
    </location>
</feature>
<proteinExistence type="predicted"/>
<sequence>MPAATEPLLPNTQSRAPTWPWAESVCVLAVGAAGPLSAWLRAPDVVVASITLAGLLILAIALAAVIESLAHMVGDVRGSIITASLANVVELVLSLVALRNGMLRFVQVNLLGTVLTSCLLIPGLSFLVRGLKEPRDKLNKHAGAMVSTVLLLASLAYTATTAYNVTTKHKPHCRQYCDVYQVVGISRLVAIVLLSCYAIMLVWSTSTHSHLVAKRRSRYKLHKPYSSNDSTAPVPAPAPVALPGVGISSAILLVEVVVLMLLVVMCSDALVGSLDGATKGLGFSRHFIALVMVPNVGGMDAIVTASCLAVKGHVDLALGFAVGTAIQILIGVLPLLVLVGWAVGQPLILDLREFEVVLLLLCVLTVNGIVRRASATYLEGAMMIGAYVVVAITYFYRSHDEEYGIRGKGTLCLCGEACCMPLNQSMAEPL</sequence>
<dbReference type="GO" id="GO:0012505">
    <property type="term" value="C:endomembrane system"/>
    <property type="evidence" value="ECO:0007669"/>
    <property type="project" value="UniProtKB-SubCell"/>
</dbReference>
<feature type="transmembrane region" description="Helical" evidence="7">
    <location>
        <begin position="143"/>
        <end position="163"/>
    </location>
</feature>
<evidence type="ECO:0000256" key="4">
    <source>
        <dbReference type="ARBA" id="ARBA00022989"/>
    </source>
</evidence>
<feature type="transmembrane region" description="Helical" evidence="7">
    <location>
        <begin position="240"/>
        <end position="266"/>
    </location>
</feature>
<keyword evidence="6 7" id="KW-0472">Membrane</keyword>
<dbReference type="PANTHER" id="PTHR31503:SF22">
    <property type="entry name" value="VACUOLAR CALCIUM ION TRANSPORTER"/>
    <property type="match status" value="1"/>
</dbReference>
<feature type="transmembrane region" description="Helical" evidence="7">
    <location>
        <begin position="354"/>
        <end position="370"/>
    </location>
</feature>
<gene>
    <name evidence="9" type="ORF">CPEL01642_LOCUS14441</name>
</gene>
<evidence type="ECO:0000256" key="2">
    <source>
        <dbReference type="ARBA" id="ARBA00022448"/>
    </source>
</evidence>
<dbReference type="GO" id="GO:0005774">
    <property type="term" value="C:vacuolar membrane"/>
    <property type="evidence" value="ECO:0007669"/>
    <property type="project" value="UniProtKB-ARBA"/>
</dbReference>
<feature type="transmembrane region" description="Helical" evidence="7">
    <location>
        <begin position="317"/>
        <end position="342"/>
    </location>
</feature>
<keyword evidence="4 7" id="KW-1133">Transmembrane helix</keyword>
<evidence type="ECO:0000256" key="5">
    <source>
        <dbReference type="ARBA" id="ARBA00023065"/>
    </source>
</evidence>
<evidence type="ECO:0000256" key="6">
    <source>
        <dbReference type="ARBA" id="ARBA00023136"/>
    </source>
</evidence>
<evidence type="ECO:0000313" key="9">
    <source>
        <dbReference type="EMBL" id="CAD8611063.1"/>
    </source>
</evidence>
<dbReference type="AlphaFoldDB" id="A0A7S0Q366"/>
<feature type="transmembrane region" description="Helical" evidence="7">
    <location>
        <begin position="287"/>
        <end position="311"/>
    </location>
</feature>
<feature type="domain" description="Sodium/calcium exchanger membrane region" evidence="8">
    <location>
        <begin position="256"/>
        <end position="393"/>
    </location>
</feature>
<feature type="transmembrane region" description="Helical" evidence="7">
    <location>
        <begin position="20"/>
        <end position="38"/>
    </location>
</feature>
<dbReference type="GO" id="GO:0006874">
    <property type="term" value="P:intracellular calcium ion homeostasis"/>
    <property type="evidence" value="ECO:0007669"/>
    <property type="project" value="TreeGrafter"/>
</dbReference>
<evidence type="ECO:0000256" key="3">
    <source>
        <dbReference type="ARBA" id="ARBA00022692"/>
    </source>
</evidence>
<dbReference type="InterPro" id="IPR004713">
    <property type="entry name" value="CaH_exchang"/>
</dbReference>
<evidence type="ECO:0000256" key="7">
    <source>
        <dbReference type="SAM" id="Phobius"/>
    </source>
</evidence>
<accession>A0A7S0Q366</accession>
<feature type="domain" description="Sodium/calcium exchanger membrane region" evidence="8">
    <location>
        <begin position="50"/>
        <end position="205"/>
    </location>
</feature>
<evidence type="ECO:0000259" key="8">
    <source>
        <dbReference type="Pfam" id="PF01699"/>
    </source>
</evidence>
<protein>
    <recommendedName>
        <fullName evidence="8">Sodium/calcium exchanger membrane region domain-containing protein</fullName>
    </recommendedName>
</protein>
<feature type="transmembrane region" description="Helical" evidence="7">
    <location>
        <begin position="78"/>
        <end position="98"/>
    </location>
</feature>
<evidence type="ECO:0000256" key="1">
    <source>
        <dbReference type="ARBA" id="ARBA00004127"/>
    </source>
</evidence>
<feature type="transmembrane region" description="Helical" evidence="7">
    <location>
        <begin position="184"/>
        <end position="203"/>
    </location>
</feature>
<dbReference type="InterPro" id="IPR004837">
    <property type="entry name" value="NaCa_Exmemb"/>
</dbReference>
<keyword evidence="2" id="KW-0813">Transport</keyword>
<organism evidence="9">
    <name type="scientific">Coccolithus braarudii</name>
    <dbReference type="NCBI Taxonomy" id="221442"/>
    <lineage>
        <taxon>Eukaryota</taxon>
        <taxon>Haptista</taxon>
        <taxon>Haptophyta</taxon>
        <taxon>Prymnesiophyceae</taxon>
        <taxon>Coccolithales</taxon>
        <taxon>Coccolithaceae</taxon>
        <taxon>Coccolithus</taxon>
    </lineage>
</organism>
<dbReference type="Gene3D" id="1.20.1420.30">
    <property type="entry name" value="NCX, central ion-binding region"/>
    <property type="match status" value="1"/>
</dbReference>
<keyword evidence="5" id="KW-0406">Ion transport</keyword>
<dbReference type="InterPro" id="IPR044880">
    <property type="entry name" value="NCX_ion-bd_dom_sf"/>
</dbReference>
<dbReference type="EMBL" id="HBEY01030431">
    <property type="protein sequence ID" value="CAD8611063.1"/>
    <property type="molecule type" value="Transcribed_RNA"/>
</dbReference>
<comment type="subcellular location">
    <subcellularLocation>
        <location evidence="1">Endomembrane system</location>
        <topology evidence="1">Multi-pass membrane protein</topology>
    </subcellularLocation>
</comment>